<feature type="domain" description="Glycosyl hydrolase family 13 catalytic" evidence="2">
    <location>
        <begin position="204"/>
        <end position="658"/>
    </location>
</feature>
<dbReference type="PROSITE" id="PS51257">
    <property type="entry name" value="PROKAR_LIPOPROTEIN"/>
    <property type="match status" value="1"/>
</dbReference>
<dbReference type="EC" id="3.2.1.1" evidence="3"/>
<dbReference type="InterPro" id="IPR006047">
    <property type="entry name" value="GH13_cat_dom"/>
</dbReference>
<protein>
    <submittedName>
        <fullName evidence="3">Alpha-amylase</fullName>
        <ecNumber evidence="3">3.2.1.1</ecNumber>
    </submittedName>
</protein>
<gene>
    <name evidence="3" type="ORF">ACFOZ5_13235</name>
</gene>
<dbReference type="Pfam" id="PF00128">
    <property type="entry name" value="Alpha-amylase"/>
    <property type="match status" value="2"/>
</dbReference>
<dbReference type="NCBIfam" id="NF007060">
    <property type="entry name" value="PRK09505.2-5"/>
    <property type="match status" value="1"/>
</dbReference>
<dbReference type="PANTHER" id="PTHR10357:SF209">
    <property type="entry name" value="PERIPLASMIC ALPHA-AMYLASE"/>
    <property type="match status" value="1"/>
</dbReference>
<keyword evidence="1" id="KW-0732">Signal</keyword>
<keyword evidence="3" id="KW-0326">Glycosidase</keyword>
<evidence type="ECO:0000313" key="4">
    <source>
        <dbReference type="Proteomes" id="UP001595798"/>
    </source>
</evidence>
<evidence type="ECO:0000256" key="1">
    <source>
        <dbReference type="SAM" id="SignalP"/>
    </source>
</evidence>
<evidence type="ECO:0000313" key="3">
    <source>
        <dbReference type="EMBL" id="MFC4259998.1"/>
    </source>
</evidence>
<dbReference type="EMBL" id="JBHSDI010000016">
    <property type="protein sequence ID" value="MFC4259998.1"/>
    <property type="molecule type" value="Genomic_DNA"/>
</dbReference>
<name>A0ABV8QJR7_9GAMM</name>
<proteinExistence type="predicted"/>
<feature type="chain" id="PRO_5045966761" evidence="1">
    <location>
        <begin position="28"/>
        <end position="697"/>
    </location>
</feature>
<dbReference type="Gene3D" id="3.20.20.80">
    <property type="entry name" value="Glycosidases"/>
    <property type="match status" value="2"/>
</dbReference>
<feature type="signal peptide" evidence="1">
    <location>
        <begin position="1"/>
        <end position="27"/>
    </location>
</feature>
<dbReference type="InterPro" id="IPR017853">
    <property type="entry name" value="GH"/>
</dbReference>
<dbReference type="Proteomes" id="UP001595798">
    <property type="component" value="Unassembled WGS sequence"/>
</dbReference>
<reference evidence="4" key="1">
    <citation type="journal article" date="2019" name="Int. J. Syst. Evol. Microbiol.">
        <title>The Global Catalogue of Microorganisms (GCM) 10K type strain sequencing project: providing services to taxonomists for standard genome sequencing and annotation.</title>
        <authorList>
            <consortium name="The Broad Institute Genomics Platform"/>
            <consortium name="The Broad Institute Genome Sequencing Center for Infectious Disease"/>
            <person name="Wu L."/>
            <person name="Ma J."/>
        </authorList>
    </citation>
    <scope>NUCLEOTIDE SEQUENCE [LARGE SCALE GENOMIC DNA]</scope>
    <source>
        <strain evidence="4">CECT 7297</strain>
    </source>
</reference>
<dbReference type="SUPFAM" id="SSF51445">
    <property type="entry name" value="(Trans)glycosidases"/>
    <property type="match status" value="1"/>
</dbReference>
<keyword evidence="3" id="KW-0378">Hydrolase</keyword>
<organism evidence="3 4">
    <name type="scientific">Marinobacter lacisalsi</name>
    <dbReference type="NCBI Taxonomy" id="475979"/>
    <lineage>
        <taxon>Bacteria</taxon>
        <taxon>Pseudomonadati</taxon>
        <taxon>Pseudomonadota</taxon>
        <taxon>Gammaproteobacteria</taxon>
        <taxon>Pseudomonadales</taxon>
        <taxon>Marinobacteraceae</taxon>
        <taxon>Marinobacter</taxon>
    </lineage>
</organism>
<dbReference type="SMART" id="SM00642">
    <property type="entry name" value="Aamy"/>
    <property type="match status" value="1"/>
</dbReference>
<sequence length="697" mass="78402">MFRSCFSITLACLPILALLGCATPQPAGIQLSAASGPTEWADSEARIAHFAAGDYELKFGSGSSEVQPAKVYLRNDFTPPHNATYQFTVKKAGFYRLHVASGTRSHFRIVKAKAPQKNIGAAPLRPANSGPDSCNADYRPLTVPVSDVFNNGEWLQDAYSGRKAQVKNGTITLAPAPDSNGLLLLEAANAQTHEFHWANATVYFVMTDRFANGRANNDHSYGRQSDGKQEIGTFHGGDFAGLTEKLDYLEDLGINTLWLSPPFEQIHGWVGGGDRGDFRHYGYHGYYTLDFTRLDANMGTRKELRTLVEQAHQRGIRILFDVVMNHPGYATLQDMQTFEFGGLREGFEQYLPDRWGDWRPSGYDDFHDYHAMIDYGHEGWSRWWGKDWVRASIADYHQPPNLTVDPQKGSLAFLPDFKTESDDPVKLPPFLAEKADSGASPLRDAAVRDYLINWLTGWVREFGIDGFRVDTAKHVEPQAWAELKQAAQQAWEDYYNNHPDQQRPSNQFWMVGEVFPHGMQKSRYFDYGFDAIINFDFQKRHARDGARCLSNMEPVFAEYADKLNSDEDFNVMSYISSHDTKLFSQMADDESMQKGVAPALLLLPGAVQLFYGDETARPFGPSGSDPTQGTRSDMNWTAIKDEETAALLEHWRKISQFRNRHPAIGGGTHRKLSDAPYAFSRTRGADRVIVAVGEKRR</sequence>
<dbReference type="GO" id="GO:0004556">
    <property type="term" value="F:alpha-amylase activity"/>
    <property type="evidence" value="ECO:0007669"/>
    <property type="project" value="UniProtKB-EC"/>
</dbReference>
<evidence type="ECO:0000259" key="2">
    <source>
        <dbReference type="SMART" id="SM00642"/>
    </source>
</evidence>
<accession>A0ABV8QJR7</accession>
<dbReference type="PANTHER" id="PTHR10357">
    <property type="entry name" value="ALPHA-AMYLASE FAMILY MEMBER"/>
    <property type="match status" value="1"/>
</dbReference>
<dbReference type="RefSeq" id="WP_379888083.1">
    <property type="nucleotide sequence ID" value="NZ_JBHSDI010000016.1"/>
</dbReference>
<keyword evidence="4" id="KW-1185">Reference proteome</keyword>
<comment type="caution">
    <text evidence="3">The sequence shown here is derived from an EMBL/GenBank/DDBJ whole genome shotgun (WGS) entry which is preliminary data.</text>
</comment>